<comment type="caution">
    <text evidence="1">The sequence shown here is derived from an EMBL/GenBank/DDBJ whole genome shotgun (WGS) entry which is preliminary data.</text>
</comment>
<dbReference type="Proteomes" id="UP000637513">
    <property type="component" value="Unassembled WGS sequence"/>
</dbReference>
<protein>
    <submittedName>
        <fullName evidence="1">Uncharacterized protein</fullName>
    </submittedName>
</protein>
<proteinExistence type="predicted"/>
<evidence type="ECO:0000313" key="2">
    <source>
        <dbReference type="Proteomes" id="UP000637513"/>
    </source>
</evidence>
<accession>A0ABR7MTG9</accession>
<name>A0ABR7MTG9_9FIRM</name>
<gene>
    <name evidence="1" type="ORF">H8700_02180</name>
</gene>
<organism evidence="1 2">
    <name type="scientific">Jutongia hominis</name>
    <dbReference type="NCBI Taxonomy" id="2763664"/>
    <lineage>
        <taxon>Bacteria</taxon>
        <taxon>Bacillati</taxon>
        <taxon>Bacillota</taxon>
        <taxon>Clostridia</taxon>
        <taxon>Lachnospirales</taxon>
        <taxon>Lachnospiraceae</taxon>
        <taxon>Jutongia</taxon>
    </lineage>
</organism>
<keyword evidence="2" id="KW-1185">Reference proteome</keyword>
<dbReference type="EMBL" id="JACRSW010000008">
    <property type="protein sequence ID" value="MBC8556522.1"/>
    <property type="molecule type" value="Genomic_DNA"/>
</dbReference>
<reference evidence="1 2" key="1">
    <citation type="submission" date="2020-08" db="EMBL/GenBank/DDBJ databases">
        <title>Genome public.</title>
        <authorList>
            <person name="Liu C."/>
            <person name="Sun Q."/>
        </authorList>
    </citation>
    <scope>NUCLEOTIDE SEQUENCE [LARGE SCALE GENOMIC DNA]</scope>
    <source>
        <strain evidence="1 2">BX3</strain>
    </source>
</reference>
<sequence length="54" mass="6327">MDFCYTMTFLQCVHGVYDEKMEAVYRKSSRKGSFGENIESTLVEKGGSFEWIYQ</sequence>
<dbReference type="RefSeq" id="WP_249302732.1">
    <property type="nucleotide sequence ID" value="NZ_JACRSW010000008.1"/>
</dbReference>
<evidence type="ECO:0000313" key="1">
    <source>
        <dbReference type="EMBL" id="MBC8556522.1"/>
    </source>
</evidence>